<keyword evidence="3" id="KW-1185">Reference proteome</keyword>
<sequence length="128" mass="14289">MTQWGSKSLGDQGRNAIEIIRHFYGQDMYLETAPRVSGVPTSWGGVNLQVGSTGEDVRIIQQQLNAVSQNFPAIPRVRVDGVFGEQTRDAVATFQEVFNLPPNGIVDYPTWYRISDIYVAVTRIAELM</sequence>
<accession>A0A4V6NZT3</accession>
<dbReference type="EMBL" id="SMAL01000006">
    <property type="protein sequence ID" value="TCT14268.1"/>
    <property type="molecule type" value="Genomic_DNA"/>
</dbReference>
<name>A0A4V6NZT3_9FIRM</name>
<dbReference type="Pfam" id="PF01471">
    <property type="entry name" value="PG_binding_1"/>
    <property type="match status" value="1"/>
</dbReference>
<evidence type="ECO:0000259" key="1">
    <source>
        <dbReference type="Pfam" id="PF01471"/>
    </source>
</evidence>
<protein>
    <submittedName>
        <fullName evidence="2">Putative peptidoglycan binding protein</fullName>
    </submittedName>
</protein>
<evidence type="ECO:0000313" key="2">
    <source>
        <dbReference type="EMBL" id="TCT14268.1"/>
    </source>
</evidence>
<dbReference type="InterPro" id="IPR002477">
    <property type="entry name" value="Peptidoglycan-bd-like"/>
</dbReference>
<organism evidence="2 3">
    <name type="scientific">Natranaerovirga pectinivora</name>
    <dbReference type="NCBI Taxonomy" id="682400"/>
    <lineage>
        <taxon>Bacteria</taxon>
        <taxon>Bacillati</taxon>
        <taxon>Bacillota</taxon>
        <taxon>Clostridia</taxon>
        <taxon>Lachnospirales</taxon>
        <taxon>Natranaerovirgaceae</taxon>
        <taxon>Natranaerovirga</taxon>
    </lineage>
</organism>
<gene>
    <name evidence="2" type="ORF">EDC18_10664</name>
</gene>
<dbReference type="SUPFAM" id="SSF47090">
    <property type="entry name" value="PGBD-like"/>
    <property type="match status" value="1"/>
</dbReference>
<evidence type="ECO:0000313" key="3">
    <source>
        <dbReference type="Proteomes" id="UP000294902"/>
    </source>
</evidence>
<dbReference type="RefSeq" id="WP_132252526.1">
    <property type="nucleotide sequence ID" value="NZ_SMAL01000006.1"/>
</dbReference>
<dbReference type="AlphaFoldDB" id="A0A4V6NZT3"/>
<proteinExistence type="predicted"/>
<dbReference type="Gene3D" id="1.10.101.10">
    <property type="entry name" value="PGBD-like superfamily/PGBD"/>
    <property type="match status" value="1"/>
</dbReference>
<dbReference type="Proteomes" id="UP000294902">
    <property type="component" value="Unassembled WGS sequence"/>
</dbReference>
<feature type="domain" description="Peptidoglycan binding-like" evidence="1">
    <location>
        <begin position="53"/>
        <end position="113"/>
    </location>
</feature>
<dbReference type="OrthoDB" id="2933491at2"/>
<comment type="caution">
    <text evidence="2">The sequence shown here is derived from an EMBL/GenBank/DDBJ whole genome shotgun (WGS) entry which is preliminary data.</text>
</comment>
<dbReference type="InterPro" id="IPR036366">
    <property type="entry name" value="PGBDSf"/>
</dbReference>
<dbReference type="InterPro" id="IPR036365">
    <property type="entry name" value="PGBD-like_sf"/>
</dbReference>
<reference evidence="2 3" key="1">
    <citation type="submission" date="2019-03" db="EMBL/GenBank/DDBJ databases">
        <title>Genomic Encyclopedia of Type Strains, Phase IV (KMG-IV): sequencing the most valuable type-strain genomes for metagenomic binning, comparative biology and taxonomic classification.</title>
        <authorList>
            <person name="Goeker M."/>
        </authorList>
    </citation>
    <scope>NUCLEOTIDE SEQUENCE [LARGE SCALE GENOMIC DNA]</scope>
    <source>
        <strain evidence="2 3">DSM 24629</strain>
    </source>
</reference>